<feature type="region of interest" description="Disordered" evidence="1">
    <location>
        <begin position="629"/>
        <end position="805"/>
    </location>
</feature>
<evidence type="ECO:0000313" key="3">
    <source>
        <dbReference type="Proteomes" id="UP000813461"/>
    </source>
</evidence>
<evidence type="ECO:0000256" key="1">
    <source>
        <dbReference type="SAM" id="MobiDB-lite"/>
    </source>
</evidence>
<feature type="compositionally biased region" description="Low complexity" evidence="1">
    <location>
        <begin position="546"/>
        <end position="559"/>
    </location>
</feature>
<proteinExistence type="predicted"/>
<gene>
    <name evidence="2" type="ORF">FB567DRAFT_253066</name>
</gene>
<feature type="region of interest" description="Disordered" evidence="1">
    <location>
        <begin position="522"/>
        <end position="591"/>
    </location>
</feature>
<organism evidence="2 3">
    <name type="scientific">Paraphoma chrysanthemicola</name>
    <dbReference type="NCBI Taxonomy" id="798071"/>
    <lineage>
        <taxon>Eukaryota</taxon>
        <taxon>Fungi</taxon>
        <taxon>Dikarya</taxon>
        <taxon>Ascomycota</taxon>
        <taxon>Pezizomycotina</taxon>
        <taxon>Dothideomycetes</taxon>
        <taxon>Pleosporomycetidae</taxon>
        <taxon>Pleosporales</taxon>
        <taxon>Pleosporineae</taxon>
        <taxon>Phaeosphaeriaceae</taxon>
        <taxon>Paraphoma</taxon>
    </lineage>
</organism>
<protein>
    <submittedName>
        <fullName evidence="2">Uncharacterized protein</fullName>
    </submittedName>
</protein>
<comment type="caution">
    <text evidence="2">The sequence shown here is derived from an EMBL/GenBank/DDBJ whole genome shotgun (WGS) entry which is preliminary data.</text>
</comment>
<dbReference type="Proteomes" id="UP000813461">
    <property type="component" value="Unassembled WGS sequence"/>
</dbReference>
<feature type="compositionally biased region" description="Low complexity" evidence="1">
    <location>
        <begin position="33"/>
        <end position="48"/>
    </location>
</feature>
<accession>A0A8K0VR74</accession>
<feature type="compositionally biased region" description="Pro residues" evidence="1">
    <location>
        <begin position="652"/>
        <end position="669"/>
    </location>
</feature>
<feature type="region of interest" description="Disordered" evidence="1">
    <location>
        <begin position="1"/>
        <end position="301"/>
    </location>
</feature>
<feature type="compositionally biased region" description="Polar residues" evidence="1">
    <location>
        <begin position="69"/>
        <end position="79"/>
    </location>
</feature>
<evidence type="ECO:0000313" key="2">
    <source>
        <dbReference type="EMBL" id="KAH7067913.1"/>
    </source>
</evidence>
<dbReference type="OrthoDB" id="3941134at2759"/>
<feature type="compositionally biased region" description="Polar residues" evidence="1">
    <location>
        <begin position="12"/>
        <end position="24"/>
    </location>
</feature>
<reference evidence="2" key="1">
    <citation type="journal article" date="2021" name="Nat. Commun.">
        <title>Genetic determinants of endophytism in the Arabidopsis root mycobiome.</title>
        <authorList>
            <person name="Mesny F."/>
            <person name="Miyauchi S."/>
            <person name="Thiergart T."/>
            <person name="Pickel B."/>
            <person name="Atanasova L."/>
            <person name="Karlsson M."/>
            <person name="Huettel B."/>
            <person name="Barry K.W."/>
            <person name="Haridas S."/>
            <person name="Chen C."/>
            <person name="Bauer D."/>
            <person name="Andreopoulos W."/>
            <person name="Pangilinan J."/>
            <person name="LaButti K."/>
            <person name="Riley R."/>
            <person name="Lipzen A."/>
            <person name="Clum A."/>
            <person name="Drula E."/>
            <person name="Henrissat B."/>
            <person name="Kohler A."/>
            <person name="Grigoriev I.V."/>
            <person name="Martin F.M."/>
            <person name="Hacquard S."/>
        </authorList>
    </citation>
    <scope>NUCLEOTIDE SEQUENCE</scope>
    <source>
        <strain evidence="2">MPI-SDFR-AT-0120</strain>
    </source>
</reference>
<feature type="compositionally biased region" description="Polar residues" evidence="1">
    <location>
        <begin position="127"/>
        <end position="138"/>
    </location>
</feature>
<feature type="compositionally biased region" description="Acidic residues" evidence="1">
    <location>
        <begin position="230"/>
        <end position="251"/>
    </location>
</feature>
<keyword evidence="3" id="KW-1185">Reference proteome</keyword>
<sequence length="827" mass="88008">MDNWGDPWADNADTTKSPTKSEVTSPLPPAFTPAPALFNGFLDDAGWGNDDGDFGDWSSAPAEEEGADATQTEPTINDTRTPRDLSQDGNHAEWDIEAGSNNHAAHGPSDWAGFDMNGANDDEPVLSESSDTSTTVQANEIAEPIADEPSVPVHADDDTSTRASTSPSETSHNDVPTESPRTSYEEEGADKSPVDVEPTEVSNRSTEGSVVGQDAGEAVLSSSRTTDSEERNEDDSKDEVNEQVDMAEDDAASTSTQSSSSSASGEEATSGKVTTGGERFEVDSDLTEQLFPASKENTKLAEAPEDPIFSISARKAWYRLTRKQTMREYNNGNDDDNYVRVNWASSSIRTEVNNVVGRWAREDRISGTGPGARASFYWDTPAPTESELNAIHARQRSSVSIASASVQRESNAPALSSTAAVAFNWSSPTPTSNPWHQDSPGIRSASSPIAPRHPAVTKVQRQEARAVSVDLTPRQPNAAKHARTLTTNVETPIVPSLVSPPIKNTSTVPTALETWTGFDALDSTAAPKSDSVDAPVDDDDEWGEMVSTPTVSTPTTTEPPSVPALQNNDFPSSATTPQSAKSTSVQDQSPDTMHAAPIVRLRSAISPTSALFKANSFIPMSVEQGPIGPGILKPVSRSSSSTIKKIEKPSTPIEPEPAPASAPAPPPAPKEVARPSTLEDLWSSPADQTPEKATSRVSTPSLPIEPAVVAPARPSTPPLQVTAATQSNIDAWADADFSFFESAPPAAPPRSKKEPSDQPTTLDSPRRSPSVASSTRTFSRSPPRKITPPPVQPLTGATNMAQRRKAEEDQIIELILSGLPDLGYMLR</sequence>
<name>A0A8K0VR74_9PLEO</name>
<dbReference type="AlphaFoldDB" id="A0A8K0VR74"/>
<feature type="compositionally biased region" description="Polar residues" evidence="1">
    <location>
        <begin position="718"/>
        <end position="729"/>
    </location>
</feature>
<feature type="compositionally biased region" description="Basic and acidic residues" evidence="1">
    <location>
        <begin position="80"/>
        <end position="94"/>
    </location>
</feature>
<dbReference type="EMBL" id="JAGMVJ010000033">
    <property type="protein sequence ID" value="KAH7067913.1"/>
    <property type="molecule type" value="Genomic_DNA"/>
</dbReference>
<feature type="region of interest" description="Disordered" evidence="1">
    <location>
        <begin position="428"/>
        <end position="481"/>
    </location>
</feature>
<feature type="compositionally biased region" description="Polar residues" evidence="1">
    <location>
        <begin position="161"/>
        <end position="182"/>
    </location>
</feature>
<feature type="compositionally biased region" description="Polar residues" evidence="1">
    <location>
        <begin position="564"/>
        <end position="591"/>
    </location>
</feature>
<feature type="compositionally biased region" description="Low complexity" evidence="1">
    <location>
        <begin position="252"/>
        <end position="271"/>
    </location>
</feature>